<feature type="transmembrane region" description="Helical" evidence="7">
    <location>
        <begin position="220"/>
        <end position="243"/>
    </location>
</feature>
<evidence type="ECO:0000256" key="1">
    <source>
        <dbReference type="ARBA" id="ARBA00004429"/>
    </source>
</evidence>
<dbReference type="PANTHER" id="PTHR33362:SF5">
    <property type="entry name" value="C4-DICARBOXYLATE TRAP TRANSPORTER LARGE PERMEASE PROTEIN DCTM"/>
    <property type="match status" value="1"/>
</dbReference>
<evidence type="ECO:0000256" key="7">
    <source>
        <dbReference type="RuleBase" id="RU369079"/>
    </source>
</evidence>
<feature type="transmembrane region" description="Helical" evidence="7">
    <location>
        <begin position="249"/>
        <end position="271"/>
    </location>
</feature>
<feature type="transmembrane region" description="Helical" evidence="7">
    <location>
        <begin position="172"/>
        <end position="199"/>
    </location>
</feature>
<dbReference type="NCBIfam" id="TIGR00786">
    <property type="entry name" value="dctM"/>
    <property type="match status" value="1"/>
</dbReference>
<evidence type="ECO:0000313" key="10">
    <source>
        <dbReference type="Proteomes" id="UP000596827"/>
    </source>
</evidence>
<evidence type="ECO:0000256" key="2">
    <source>
        <dbReference type="ARBA" id="ARBA00022475"/>
    </source>
</evidence>
<feature type="transmembrane region" description="Helical" evidence="7">
    <location>
        <begin position="142"/>
        <end position="166"/>
    </location>
</feature>
<keyword evidence="3 7" id="KW-0997">Cell inner membrane</keyword>
<dbReference type="RefSeq" id="WP_187083374.1">
    <property type="nucleotide sequence ID" value="NZ_JACORU010000008.1"/>
</dbReference>
<gene>
    <name evidence="9" type="ORF">H8R02_20615</name>
</gene>
<dbReference type="Proteomes" id="UP000596827">
    <property type="component" value="Unassembled WGS sequence"/>
</dbReference>
<evidence type="ECO:0000256" key="4">
    <source>
        <dbReference type="ARBA" id="ARBA00022692"/>
    </source>
</evidence>
<comment type="subcellular location">
    <subcellularLocation>
        <location evidence="1 7">Cell inner membrane</location>
        <topology evidence="1 7">Multi-pass membrane protein</topology>
    </subcellularLocation>
</comment>
<dbReference type="GO" id="GO:0005886">
    <property type="term" value="C:plasma membrane"/>
    <property type="evidence" value="ECO:0007669"/>
    <property type="project" value="UniProtKB-SubCell"/>
</dbReference>
<evidence type="ECO:0000256" key="6">
    <source>
        <dbReference type="ARBA" id="ARBA00023136"/>
    </source>
</evidence>
<comment type="function">
    <text evidence="7">Part of the tripartite ATP-independent periplasmic (TRAP) transport system.</text>
</comment>
<name>A0A923S3X5_9BURK</name>
<keyword evidence="10" id="KW-1185">Reference proteome</keyword>
<comment type="caution">
    <text evidence="9">The sequence shown here is derived from an EMBL/GenBank/DDBJ whole genome shotgun (WGS) entry which is preliminary data.</text>
</comment>
<feature type="domain" description="TRAP C4-dicarboxylate transport system permease DctM subunit" evidence="8">
    <location>
        <begin position="11"/>
        <end position="423"/>
    </location>
</feature>
<evidence type="ECO:0000256" key="3">
    <source>
        <dbReference type="ARBA" id="ARBA00022519"/>
    </source>
</evidence>
<reference evidence="9" key="1">
    <citation type="submission" date="2020-08" db="EMBL/GenBank/DDBJ databases">
        <title>Ramlibacter sp. GTP1 16S ribosomal RNA gene genome sequencing and assembly.</title>
        <authorList>
            <person name="Kang M."/>
        </authorList>
    </citation>
    <scope>NUCLEOTIDE SEQUENCE</scope>
    <source>
        <strain evidence="9">GTP1</strain>
    </source>
</reference>
<keyword evidence="4 7" id="KW-0812">Transmembrane</keyword>
<keyword evidence="6 7" id="KW-0472">Membrane</keyword>
<protein>
    <recommendedName>
        <fullName evidence="7">TRAP transporter large permease protein</fullName>
    </recommendedName>
</protein>
<keyword evidence="2" id="KW-1003">Cell membrane</keyword>
<organism evidence="9 10">
    <name type="scientific">Ramlibacter albus</name>
    <dbReference type="NCBI Taxonomy" id="2079448"/>
    <lineage>
        <taxon>Bacteria</taxon>
        <taxon>Pseudomonadati</taxon>
        <taxon>Pseudomonadota</taxon>
        <taxon>Betaproteobacteria</taxon>
        <taxon>Burkholderiales</taxon>
        <taxon>Comamonadaceae</taxon>
        <taxon>Ramlibacter</taxon>
    </lineage>
</organism>
<evidence type="ECO:0000256" key="5">
    <source>
        <dbReference type="ARBA" id="ARBA00022989"/>
    </source>
</evidence>
<evidence type="ECO:0000259" key="8">
    <source>
        <dbReference type="Pfam" id="PF06808"/>
    </source>
</evidence>
<comment type="caution">
    <text evidence="7">Lacks conserved residue(s) required for the propagation of feature annotation.</text>
</comment>
<feature type="transmembrane region" description="Helical" evidence="7">
    <location>
        <begin position="283"/>
        <end position="301"/>
    </location>
</feature>
<comment type="subunit">
    <text evidence="7">The complex comprises the extracytoplasmic solute receptor protein and the two transmembrane proteins.</text>
</comment>
<feature type="transmembrane region" description="Helical" evidence="7">
    <location>
        <begin position="403"/>
        <end position="427"/>
    </location>
</feature>
<feature type="transmembrane region" description="Helical" evidence="7">
    <location>
        <begin position="9"/>
        <end position="36"/>
    </location>
</feature>
<accession>A0A923S3X5</accession>
<dbReference type="PANTHER" id="PTHR33362">
    <property type="entry name" value="SIALIC ACID TRAP TRANSPORTER PERMEASE PROTEIN SIAT-RELATED"/>
    <property type="match status" value="1"/>
</dbReference>
<dbReference type="AlphaFoldDB" id="A0A923S3X5"/>
<feature type="transmembrane region" description="Helical" evidence="7">
    <location>
        <begin position="361"/>
        <end position="383"/>
    </location>
</feature>
<dbReference type="Pfam" id="PF06808">
    <property type="entry name" value="DctM"/>
    <property type="match status" value="1"/>
</dbReference>
<dbReference type="InterPro" id="IPR004681">
    <property type="entry name" value="TRAP_DctM"/>
</dbReference>
<comment type="similarity">
    <text evidence="7">Belongs to the TRAP transporter large permease family.</text>
</comment>
<dbReference type="GO" id="GO:0022857">
    <property type="term" value="F:transmembrane transporter activity"/>
    <property type="evidence" value="ECO:0007669"/>
    <property type="project" value="UniProtKB-UniRule"/>
</dbReference>
<dbReference type="InterPro" id="IPR010656">
    <property type="entry name" value="DctM"/>
</dbReference>
<feature type="transmembrane region" description="Helical" evidence="7">
    <location>
        <begin position="321"/>
        <end position="354"/>
    </location>
</feature>
<proteinExistence type="inferred from homology"/>
<keyword evidence="7" id="KW-0813">Transport</keyword>
<dbReference type="PIRSF" id="PIRSF006066">
    <property type="entry name" value="HI0050"/>
    <property type="match status" value="1"/>
</dbReference>
<keyword evidence="5 7" id="KW-1133">Transmembrane helix</keyword>
<sequence length="436" mass="47336">MDILLVGGLLLVIMMVLLSGGVWIAMTLAICGWVGQAFFTNTSPGNNLFSSFWESNASWELAALPLFIWMGEILFRSKLSEEMFEGLRPWLNRVPGRLMHTTILGCGIFGSVSGSSAATCATISKVALPELLKRGYSEKITLGSLATAGTLGILIPPSITMVVYAVAADASIIRIFLAGFLPGFLLMALFSGYIIWWSLRHPDQVPPPDPPTTFAEKIRLSGNLIPCTVLIIFIVWVLIAGWATATECAAYGVVGSLALAWWSKSLTWQTFWDGLMGTTRTSCMIMFILAGASFLTKTMAFTGIPRELALWVESMHLSPYMLIMVLTVVYLILGTALDGISMIVLTSAVVLPMIQKAGFDLVWFGIFIVLLVEIAEVTPPVGFNLFVLQNMTGKDSNTIAKASIPFFACLVVAIVLITVFPQIVTVLPDLVMGKEK</sequence>
<evidence type="ECO:0000313" key="9">
    <source>
        <dbReference type="EMBL" id="MBC5766881.1"/>
    </source>
</evidence>
<dbReference type="EMBL" id="JACORU010000008">
    <property type="protein sequence ID" value="MBC5766881.1"/>
    <property type="molecule type" value="Genomic_DNA"/>
</dbReference>